<reference evidence="3 4" key="1">
    <citation type="submission" date="2016-01" db="EMBL/GenBank/DDBJ databases">
        <authorList>
            <person name="Oliw E.H."/>
        </authorList>
    </citation>
    <scope>NUCLEOTIDE SEQUENCE [LARGE SCALE GENOMIC DNA]</scope>
    <source>
        <strain evidence="3 4">MJR8628B</strain>
    </source>
</reference>
<evidence type="ECO:0000259" key="2">
    <source>
        <dbReference type="PROSITE" id="PS50110"/>
    </source>
</evidence>
<dbReference type="PROSITE" id="PS50110">
    <property type="entry name" value="RESPONSE_REGULATORY"/>
    <property type="match status" value="1"/>
</dbReference>
<dbReference type="InterPro" id="IPR001789">
    <property type="entry name" value="Sig_transdc_resp-reg_receiver"/>
</dbReference>
<organism evidence="3 4">
    <name type="scientific">Bifidobacterium bifidum</name>
    <dbReference type="NCBI Taxonomy" id="1681"/>
    <lineage>
        <taxon>Bacteria</taxon>
        <taxon>Bacillati</taxon>
        <taxon>Actinomycetota</taxon>
        <taxon>Actinomycetes</taxon>
        <taxon>Bifidobacteriales</taxon>
        <taxon>Bifidobacteriaceae</taxon>
        <taxon>Bifidobacterium</taxon>
    </lineage>
</organism>
<name>A0A133KRA1_BIFBI</name>
<evidence type="ECO:0000256" key="1">
    <source>
        <dbReference type="PROSITE-ProRule" id="PRU00169"/>
    </source>
</evidence>
<dbReference type="SUPFAM" id="SSF52172">
    <property type="entry name" value="CheY-like"/>
    <property type="match status" value="1"/>
</dbReference>
<evidence type="ECO:0000313" key="4">
    <source>
        <dbReference type="Proteomes" id="UP000070092"/>
    </source>
</evidence>
<dbReference type="Proteomes" id="UP000070092">
    <property type="component" value="Unassembled WGS sequence"/>
</dbReference>
<feature type="modified residue" description="4-aspartylphosphate" evidence="1">
    <location>
        <position position="72"/>
    </location>
</feature>
<dbReference type="GO" id="GO:0000160">
    <property type="term" value="P:phosphorelay signal transduction system"/>
    <property type="evidence" value="ECO:0007669"/>
    <property type="project" value="InterPro"/>
</dbReference>
<evidence type="ECO:0000313" key="3">
    <source>
        <dbReference type="EMBL" id="KWZ82124.1"/>
    </source>
</evidence>
<dbReference type="AlphaFoldDB" id="A0A133KRA1"/>
<comment type="caution">
    <text evidence="3">The sequence shown here is derived from an EMBL/GenBank/DDBJ whole genome shotgun (WGS) entry which is preliminary data.</text>
</comment>
<protein>
    <recommendedName>
        <fullName evidence="2">Response regulatory domain-containing protein</fullName>
    </recommendedName>
</protein>
<gene>
    <name evidence="3" type="ORF">HMPREF3196_00707</name>
</gene>
<accession>A0A133KRA1</accession>
<dbReference type="InterPro" id="IPR011006">
    <property type="entry name" value="CheY-like_superfamily"/>
</dbReference>
<dbReference type="PATRIC" id="fig|1681.53.peg.694"/>
<dbReference type="EMBL" id="LRPO01000020">
    <property type="protein sequence ID" value="KWZ82124.1"/>
    <property type="molecule type" value="Genomic_DNA"/>
</dbReference>
<proteinExistence type="predicted"/>
<keyword evidence="1" id="KW-0597">Phosphoprotein</keyword>
<dbReference type="Gene3D" id="3.40.50.2300">
    <property type="match status" value="1"/>
</dbReference>
<feature type="domain" description="Response regulatory" evidence="2">
    <location>
        <begin position="18"/>
        <end position="103"/>
    </location>
</feature>
<sequence length="103" mass="11282">MNTYSEPDHLTGYCADARVAIVDNDERALESVVSLFADRLTQIDVIWSTTEGLRAIKSCKEHELKPDLLLLDMSSEASRGLRYVVASVDSMGGPAMNGLHSII</sequence>